<dbReference type="EMBL" id="MOOE01000002">
    <property type="protein sequence ID" value="KAK1536858.1"/>
    <property type="molecule type" value="Genomic_DNA"/>
</dbReference>
<evidence type="ECO:0000313" key="2">
    <source>
        <dbReference type="Proteomes" id="UP001240678"/>
    </source>
</evidence>
<dbReference type="RefSeq" id="XP_060319020.1">
    <property type="nucleotide sequence ID" value="XM_060450370.1"/>
</dbReference>
<dbReference type="Proteomes" id="UP001240678">
    <property type="component" value="Unassembled WGS sequence"/>
</dbReference>
<keyword evidence="2" id="KW-1185">Reference proteome</keyword>
<gene>
    <name evidence="1" type="ORF">CCOS01_02178</name>
</gene>
<dbReference type="AlphaFoldDB" id="A0AAJ0E692"/>
<reference evidence="1 2" key="1">
    <citation type="submission" date="2016-10" db="EMBL/GenBank/DDBJ databases">
        <title>The genome sequence of Colletotrichum fioriniae PJ7.</title>
        <authorList>
            <person name="Baroncelli R."/>
        </authorList>
    </citation>
    <scope>NUCLEOTIDE SEQUENCE [LARGE SCALE GENOMIC DNA]</scope>
    <source>
        <strain evidence="1 2">IMI 309622</strain>
    </source>
</reference>
<proteinExistence type="predicted"/>
<organism evidence="1 2">
    <name type="scientific">Colletotrichum costaricense</name>
    <dbReference type="NCBI Taxonomy" id="1209916"/>
    <lineage>
        <taxon>Eukaryota</taxon>
        <taxon>Fungi</taxon>
        <taxon>Dikarya</taxon>
        <taxon>Ascomycota</taxon>
        <taxon>Pezizomycotina</taxon>
        <taxon>Sordariomycetes</taxon>
        <taxon>Hypocreomycetidae</taxon>
        <taxon>Glomerellales</taxon>
        <taxon>Glomerellaceae</taxon>
        <taxon>Colletotrichum</taxon>
        <taxon>Colletotrichum acutatum species complex</taxon>
    </lineage>
</organism>
<comment type="caution">
    <text evidence="1">The sequence shown here is derived from an EMBL/GenBank/DDBJ whole genome shotgun (WGS) entry which is preliminary data.</text>
</comment>
<protein>
    <submittedName>
        <fullName evidence="1">Uncharacterized protein</fullName>
    </submittedName>
</protein>
<evidence type="ECO:0000313" key="1">
    <source>
        <dbReference type="EMBL" id="KAK1536858.1"/>
    </source>
</evidence>
<sequence>MNGDPAIVDGESSVVALRSALGIVTAVMFNGRHEGFCSCSHVLAIDAGLLVAFKVVASVDMISSAGRPAWRSVMVEDMATEATTCAGLPSAPLIGAFLGASLRHVGLESLLVDTEASSKQSDRESEDD</sequence>
<dbReference type="GeneID" id="85333917"/>
<name>A0AAJ0E692_9PEZI</name>
<accession>A0AAJ0E692</accession>